<comment type="caution">
    <text evidence="2">The sequence shown here is derived from an EMBL/GenBank/DDBJ whole genome shotgun (WGS) entry which is preliminary data.</text>
</comment>
<reference evidence="2 3" key="1">
    <citation type="journal article" date="2023" name="Microb. Genom.">
        <title>Mesoterricola silvestris gen. nov., sp. nov., Mesoterricola sediminis sp. nov., Geothrix oryzae sp. nov., Geothrix edaphica sp. nov., Geothrix rubra sp. nov., and Geothrix limicola sp. nov., six novel members of Acidobacteriota isolated from soils.</title>
        <authorList>
            <person name="Weisberg A.J."/>
            <person name="Pearce E."/>
            <person name="Kramer C.G."/>
            <person name="Chang J.H."/>
            <person name="Clarke C.R."/>
        </authorList>
    </citation>
    <scope>NUCLEOTIDE SEQUENCE [LARGE SCALE GENOMIC DNA]</scope>
    <source>
        <strain evidence="2 3">NE20-4-1</strain>
    </source>
</reference>
<organism evidence="2 3">
    <name type="scientific">Streptomyces caniscabiei</name>
    <dbReference type="NCBI Taxonomy" id="2746961"/>
    <lineage>
        <taxon>Bacteria</taxon>
        <taxon>Bacillati</taxon>
        <taxon>Actinomycetota</taxon>
        <taxon>Actinomycetes</taxon>
        <taxon>Kitasatosporales</taxon>
        <taxon>Streptomycetaceae</taxon>
        <taxon>Streptomyces</taxon>
    </lineage>
</organism>
<dbReference type="EMBL" id="JARAWJ010000001">
    <property type="protein sequence ID" value="MDX3035929.1"/>
    <property type="molecule type" value="Genomic_DNA"/>
</dbReference>
<keyword evidence="1" id="KW-0472">Membrane</keyword>
<keyword evidence="1" id="KW-1133">Transmembrane helix</keyword>
<feature type="transmembrane region" description="Helical" evidence="1">
    <location>
        <begin position="284"/>
        <end position="304"/>
    </location>
</feature>
<accession>A0ABU4MHG5</accession>
<name>A0ABU4MHG5_9ACTN</name>
<gene>
    <name evidence="2" type="ORF">PV383_01910</name>
</gene>
<evidence type="ECO:0008006" key="4">
    <source>
        <dbReference type="Google" id="ProtNLM"/>
    </source>
</evidence>
<feature type="transmembrane region" description="Helical" evidence="1">
    <location>
        <begin position="245"/>
        <end position="264"/>
    </location>
</feature>
<evidence type="ECO:0000313" key="3">
    <source>
        <dbReference type="Proteomes" id="UP001282474"/>
    </source>
</evidence>
<keyword evidence="1" id="KW-0812">Transmembrane</keyword>
<protein>
    <recommendedName>
        <fullName evidence="4">Integral membrane protein</fullName>
    </recommendedName>
</protein>
<feature type="transmembrane region" description="Helical" evidence="1">
    <location>
        <begin position="215"/>
        <end position="233"/>
    </location>
</feature>
<dbReference type="Proteomes" id="UP001282474">
    <property type="component" value="Unassembled WGS sequence"/>
</dbReference>
<evidence type="ECO:0000256" key="1">
    <source>
        <dbReference type="SAM" id="Phobius"/>
    </source>
</evidence>
<evidence type="ECO:0000313" key="2">
    <source>
        <dbReference type="EMBL" id="MDX3035929.1"/>
    </source>
</evidence>
<sequence>MTVRVDEPTSSDVRAHPVEVLWRLRNGVLACIAFMAVAVVGVGAEAMTNSIAADRTEKSRDNIFRAKIAAEGARDDLRQAFSDGNVVLTGTGSGFVNKIGEANTAIALAMEGNTVGEEGRRNFQFVLGQLATSVHLAEVAAQQYDRFPAEGKLRKDVARSALQALEAGDETYRQPDGESRPVHYTGGLIPALDALGHFQKTKAERQRPDWVEPPVLLPLLLGPVLVQLLLAWVTARVLATHFRRWVSPMLGASLLITVAVAVFVCTQGPRYGDDHVLTRQCFAMVMPVLLSLLAAAAVLVHRAYRPRLAEYRFRAS</sequence>
<proteinExistence type="predicted"/>
<dbReference type="RefSeq" id="WP_045560896.1">
    <property type="nucleotide sequence ID" value="NZ_JABXWF010000004.1"/>
</dbReference>
<keyword evidence="3" id="KW-1185">Reference proteome</keyword>